<dbReference type="HOGENOM" id="CLU_172276_2_0_2"/>
<dbReference type="AlphaFoldDB" id="D2RG72"/>
<comment type="similarity">
    <text evidence="1">Belongs to the UPF0248 family.</text>
</comment>
<protein>
    <recommendedName>
        <fullName evidence="1">UPF0248 protein Arcpr_0226</fullName>
    </recommendedName>
</protein>
<dbReference type="STRING" id="572546.Arcpr_0226"/>
<dbReference type="InterPro" id="IPR040459">
    <property type="entry name" value="MJ1316"/>
</dbReference>
<evidence type="ECO:0000259" key="2">
    <source>
        <dbReference type="Pfam" id="PF04457"/>
    </source>
</evidence>
<evidence type="ECO:0000313" key="4">
    <source>
        <dbReference type="Proteomes" id="UP000001901"/>
    </source>
</evidence>
<proteinExistence type="inferred from homology"/>
<organism evidence="3 4">
    <name type="scientific">Archaeoglobus profundus (strain DSM 5631 / JCM 9629 / NBRC 100127 / Av18)</name>
    <dbReference type="NCBI Taxonomy" id="572546"/>
    <lineage>
        <taxon>Archaea</taxon>
        <taxon>Methanobacteriati</taxon>
        <taxon>Methanobacteriota</taxon>
        <taxon>Archaeoglobi</taxon>
        <taxon>Archaeoglobales</taxon>
        <taxon>Archaeoglobaceae</taxon>
        <taxon>Archaeoglobus</taxon>
    </lineage>
</organism>
<dbReference type="OrthoDB" id="14794at2157"/>
<name>D2RG72_ARCPA</name>
<dbReference type="EMBL" id="CP001857">
    <property type="protein sequence ID" value="ADB57297.1"/>
    <property type="molecule type" value="Genomic_DNA"/>
</dbReference>
<dbReference type="HAMAP" id="MF_01245">
    <property type="entry name" value="UPF0248"/>
    <property type="match status" value="1"/>
</dbReference>
<dbReference type="KEGG" id="apo:Arcpr_0226"/>
<dbReference type="eggNOG" id="arCOG01302">
    <property type="taxonomic scope" value="Archaea"/>
</dbReference>
<dbReference type="Proteomes" id="UP000001901">
    <property type="component" value="Chromosome"/>
</dbReference>
<dbReference type="RefSeq" id="WP_012939633.1">
    <property type="nucleotide sequence ID" value="NC_013741.1"/>
</dbReference>
<feature type="domain" description="MJ1316 RNA cyclic group end recognition" evidence="2">
    <location>
        <begin position="2"/>
        <end position="74"/>
    </location>
</feature>
<dbReference type="PaxDb" id="572546-Arcpr_0226"/>
<accession>D2RG72</accession>
<reference evidence="3 4" key="1">
    <citation type="journal article" date="2010" name="Stand. Genomic Sci.">
        <title>Complete genome sequence of Archaeoglobus profundus type strain (AV18).</title>
        <authorList>
            <person name="von Jan M."/>
            <person name="Lapidus A."/>
            <person name="Del Rio T.G."/>
            <person name="Copeland A."/>
            <person name="Tice H."/>
            <person name="Cheng J.F."/>
            <person name="Lucas S."/>
            <person name="Chen F."/>
            <person name="Nolan M."/>
            <person name="Goodwin L."/>
            <person name="Han C."/>
            <person name="Pitluck S."/>
            <person name="Liolios K."/>
            <person name="Ivanova N."/>
            <person name="Mavromatis K."/>
            <person name="Ovchinnikova G."/>
            <person name="Chertkov O."/>
            <person name="Pati A."/>
            <person name="Chen A."/>
            <person name="Palaniappan K."/>
            <person name="Land M."/>
            <person name="Hauser L."/>
            <person name="Chang Y.J."/>
            <person name="Jeffries C.D."/>
            <person name="Saunders E."/>
            <person name="Brettin T."/>
            <person name="Detter J.C."/>
            <person name="Chain P."/>
            <person name="Eichinger K."/>
            <person name="Huber H."/>
            <person name="Spring S."/>
            <person name="Rohde M."/>
            <person name="Goker M."/>
            <person name="Wirth R."/>
            <person name="Woyke T."/>
            <person name="Bristow J."/>
            <person name="Eisen J.A."/>
            <person name="Markowitz V."/>
            <person name="Hugenholtz P."/>
            <person name="Kyrpides N.C."/>
            <person name="Klenk H.P."/>
        </authorList>
    </citation>
    <scope>NUCLEOTIDE SEQUENCE [LARGE SCALE GENOMIC DNA]</scope>
    <source>
        <strain evidence="4">DSM 5631 / JCM 9629 / NBRC 100127 / Av18</strain>
    </source>
</reference>
<keyword evidence="4" id="KW-1185">Reference proteome</keyword>
<gene>
    <name evidence="3" type="ordered locus">Arcpr_0226</name>
</gene>
<sequence length="81" mass="9699">MKIKEILDKFKWHPNYDISKVTVVYIDRPKGFSEIRGDEIEKAGYKFLYLKSGLMIPVHRVVEIRYDKEVVWRKGDVEKQV</sequence>
<dbReference type="GeneID" id="8738876"/>
<evidence type="ECO:0000313" key="3">
    <source>
        <dbReference type="EMBL" id="ADB57297.1"/>
    </source>
</evidence>
<dbReference type="Pfam" id="PF04457">
    <property type="entry name" value="MJ1316"/>
    <property type="match status" value="1"/>
</dbReference>
<dbReference type="InterPro" id="IPR007547">
    <property type="entry name" value="UPF0248"/>
</dbReference>
<evidence type="ECO:0000256" key="1">
    <source>
        <dbReference type="HAMAP-Rule" id="MF_01245"/>
    </source>
</evidence>